<dbReference type="EMBL" id="MU006567">
    <property type="protein sequence ID" value="KAF2749103.1"/>
    <property type="molecule type" value="Genomic_DNA"/>
</dbReference>
<sequence length="156" mass="16374">MSSLLSTISAKAKAHHASVNAAYATYYSPTGSPSTTPAVSTTTSPRPSMDASSRSSSSSSRASDAWKAVKKAAREHHDSVNAAYGAVYSAGTSRAGSVRPTPAGSPRISMEQERELAKLHRGTGKSAWEKVKTRAKDHHRSVNAAYAVHYGGSGRL</sequence>
<name>A0A6A6VFU2_9PLEO</name>
<organism evidence="2 3">
    <name type="scientific">Sporormia fimetaria CBS 119925</name>
    <dbReference type="NCBI Taxonomy" id="1340428"/>
    <lineage>
        <taxon>Eukaryota</taxon>
        <taxon>Fungi</taxon>
        <taxon>Dikarya</taxon>
        <taxon>Ascomycota</taxon>
        <taxon>Pezizomycotina</taxon>
        <taxon>Dothideomycetes</taxon>
        <taxon>Pleosporomycetidae</taxon>
        <taxon>Pleosporales</taxon>
        <taxon>Sporormiaceae</taxon>
        <taxon>Sporormia</taxon>
    </lineage>
</organism>
<evidence type="ECO:0000256" key="1">
    <source>
        <dbReference type="SAM" id="MobiDB-lite"/>
    </source>
</evidence>
<protein>
    <submittedName>
        <fullName evidence="2">Uncharacterized protein</fullName>
    </submittedName>
</protein>
<proteinExistence type="predicted"/>
<evidence type="ECO:0000313" key="2">
    <source>
        <dbReference type="EMBL" id="KAF2749103.1"/>
    </source>
</evidence>
<keyword evidence="3" id="KW-1185">Reference proteome</keyword>
<accession>A0A6A6VFU2</accession>
<dbReference type="AlphaFoldDB" id="A0A6A6VFU2"/>
<gene>
    <name evidence="2" type="ORF">M011DRAFT_399603</name>
</gene>
<reference evidence="2" key="1">
    <citation type="journal article" date="2020" name="Stud. Mycol.">
        <title>101 Dothideomycetes genomes: a test case for predicting lifestyles and emergence of pathogens.</title>
        <authorList>
            <person name="Haridas S."/>
            <person name="Albert R."/>
            <person name="Binder M."/>
            <person name="Bloem J."/>
            <person name="Labutti K."/>
            <person name="Salamov A."/>
            <person name="Andreopoulos B."/>
            <person name="Baker S."/>
            <person name="Barry K."/>
            <person name="Bills G."/>
            <person name="Bluhm B."/>
            <person name="Cannon C."/>
            <person name="Castanera R."/>
            <person name="Culley D."/>
            <person name="Daum C."/>
            <person name="Ezra D."/>
            <person name="Gonzalez J."/>
            <person name="Henrissat B."/>
            <person name="Kuo A."/>
            <person name="Liang C."/>
            <person name="Lipzen A."/>
            <person name="Lutzoni F."/>
            <person name="Magnuson J."/>
            <person name="Mondo S."/>
            <person name="Nolan M."/>
            <person name="Ohm R."/>
            <person name="Pangilinan J."/>
            <person name="Park H.-J."/>
            <person name="Ramirez L."/>
            <person name="Alfaro M."/>
            <person name="Sun H."/>
            <person name="Tritt A."/>
            <person name="Yoshinaga Y."/>
            <person name="Zwiers L.-H."/>
            <person name="Turgeon B."/>
            <person name="Goodwin S."/>
            <person name="Spatafora J."/>
            <person name="Crous P."/>
            <person name="Grigoriev I."/>
        </authorList>
    </citation>
    <scope>NUCLEOTIDE SEQUENCE</scope>
    <source>
        <strain evidence="2">CBS 119925</strain>
    </source>
</reference>
<feature type="region of interest" description="Disordered" evidence="1">
    <location>
        <begin position="27"/>
        <end position="75"/>
    </location>
</feature>
<evidence type="ECO:0000313" key="3">
    <source>
        <dbReference type="Proteomes" id="UP000799440"/>
    </source>
</evidence>
<dbReference type="OrthoDB" id="3798036at2759"/>
<feature type="compositionally biased region" description="Low complexity" evidence="1">
    <location>
        <begin position="28"/>
        <end position="65"/>
    </location>
</feature>
<dbReference type="Proteomes" id="UP000799440">
    <property type="component" value="Unassembled WGS sequence"/>
</dbReference>